<evidence type="ECO:0008006" key="3">
    <source>
        <dbReference type="Google" id="ProtNLM"/>
    </source>
</evidence>
<evidence type="ECO:0000313" key="2">
    <source>
        <dbReference type="Proteomes" id="UP000245048"/>
    </source>
</evidence>
<dbReference type="OrthoDB" id="7876241at2"/>
<reference evidence="2" key="1">
    <citation type="submission" date="2017-10" db="EMBL/GenBank/DDBJ databases">
        <authorList>
            <person name="Toshchakov S.V."/>
            <person name="Goeva M.A."/>
        </authorList>
    </citation>
    <scope>NUCLEOTIDE SEQUENCE [LARGE SCALE GENOMIC DNA]</scope>
    <source>
        <strain evidence="2">JR1/69-1-13</strain>
    </source>
</reference>
<dbReference type="RefSeq" id="WP_109518405.1">
    <property type="nucleotide sequence ID" value="NZ_PDOA01000015.1"/>
</dbReference>
<dbReference type="EMBL" id="PDOA01000015">
    <property type="protein sequence ID" value="PWC27411.1"/>
    <property type="molecule type" value="Genomic_DNA"/>
</dbReference>
<dbReference type="Proteomes" id="UP000245048">
    <property type="component" value="Unassembled WGS sequence"/>
</dbReference>
<evidence type="ECO:0000313" key="1">
    <source>
        <dbReference type="EMBL" id="PWC27411.1"/>
    </source>
</evidence>
<sequence length="676" mass="75909">MTKVVALRTKVELTAEQRVAEFIALAQGQLTNLIPTAAWSADAWDVSAAFVRKGNPRAASRLYFYQHGTLVGRGDKATGTPFQTAFRDFAKAYIRYAHSAAPKVFERLQARLSALRHIEAAFRALNMEPSIHLLAPDVLTKAVQIGTGDVTPAVKYQRGVAIELAYNLCLRQHLLASSFVWRHGIPKPQDPGERIGAEFEGRRAEKLPSRRAFEVLAHVYCRPRNQRDELLSAVCLICICAPWRASEVLQLRTDCEVTEKRRQGKREVPAYGLRAFPGKANKPQIKWIPDIAVDQAEEAIRRLRVRCAEAREIAAWYVRNPDRVYLPADLAHLRKVEWLTADQVAELANQTNGIQWAKRVGLEPRVGAGGRHEYRFADLERAVLAQLPRDFPYQNGLRTHQYDEALILVRQGALRAGTGGRGSRVMFESIDVNQFNRWLSGTPEHSTVFQQYGFTEEDGSQIKLTTHAFRHWNNHIGHKKGLSQEDIALWSGRDPGQNKYYDHQTAAEFQADLLDMARKAGGIGPVFEAADSIPEGELISREEFLREQIGSSHATEVGACFHDYALQPCQNHGDCITCEENGFIKGDPQHRIEIAKLLGVTEMQLAAATAAMAEEDYGADIWVQEHERKVSRLRVMLAKHDDIGIPDGTVVTLPADRQDSEIERAMRLRGDRGRRG</sequence>
<dbReference type="AlphaFoldDB" id="A0A2U1V0M1"/>
<comment type="caution">
    <text evidence="1">The sequence shown here is derived from an EMBL/GenBank/DDBJ whole genome shotgun (WGS) entry which is preliminary data.</text>
</comment>
<gene>
    <name evidence="1" type="ORF">CR165_18385</name>
</gene>
<protein>
    <recommendedName>
        <fullName evidence="3">Integrase</fullName>
    </recommendedName>
</protein>
<keyword evidence="2" id="KW-1185">Reference proteome</keyword>
<accession>A0A2U1V0M1</accession>
<organism evidence="1 2">
    <name type="scientific">Teichococcus aestuarii</name>
    <dbReference type="NCBI Taxonomy" id="568898"/>
    <lineage>
        <taxon>Bacteria</taxon>
        <taxon>Pseudomonadati</taxon>
        <taxon>Pseudomonadota</taxon>
        <taxon>Alphaproteobacteria</taxon>
        <taxon>Acetobacterales</taxon>
        <taxon>Roseomonadaceae</taxon>
        <taxon>Roseomonas</taxon>
    </lineage>
</organism>
<name>A0A2U1V0M1_9PROT</name>
<proteinExistence type="predicted"/>